<dbReference type="Proteomes" id="UP000321436">
    <property type="component" value="Unassembled WGS sequence"/>
</dbReference>
<dbReference type="InterPro" id="IPR000595">
    <property type="entry name" value="cNMP-bd_dom"/>
</dbReference>
<dbReference type="Gene3D" id="2.60.120.10">
    <property type="entry name" value="Jelly Rolls"/>
    <property type="match status" value="1"/>
</dbReference>
<organism evidence="2 3">
    <name type="scientific">Chitinophaga cymbidii</name>
    <dbReference type="NCBI Taxonomy" id="1096750"/>
    <lineage>
        <taxon>Bacteria</taxon>
        <taxon>Pseudomonadati</taxon>
        <taxon>Bacteroidota</taxon>
        <taxon>Chitinophagia</taxon>
        <taxon>Chitinophagales</taxon>
        <taxon>Chitinophagaceae</taxon>
        <taxon>Chitinophaga</taxon>
    </lineage>
</organism>
<dbReference type="InterPro" id="IPR018490">
    <property type="entry name" value="cNMP-bd_dom_sf"/>
</dbReference>
<dbReference type="AlphaFoldDB" id="A0A512RSA1"/>
<dbReference type="Pfam" id="PF00027">
    <property type="entry name" value="cNMP_binding"/>
    <property type="match status" value="1"/>
</dbReference>
<protein>
    <submittedName>
        <fullName evidence="2">Cyclic nucleotide-binding protein</fullName>
    </submittedName>
</protein>
<dbReference type="InterPro" id="IPR014710">
    <property type="entry name" value="RmlC-like_jellyroll"/>
</dbReference>
<dbReference type="OrthoDB" id="680421at2"/>
<comment type="caution">
    <text evidence="2">The sequence shown here is derived from an EMBL/GenBank/DDBJ whole genome shotgun (WGS) entry which is preliminary data.</text>
</comment>
<evidence type="ECO:0000259" key="1">
    <source>
        <dbReference type="PROSITE" id="PS50042"/>
    </source>
</evidence>
<dbReference type="RefSeq" id="WP_146867197.1">
    <property type="nucleotide sequence ID" value="NZ_BKAU01000007.1"/>
</dbReference>
<keyword evidence="3" id="KW-1185">Reference proteome</keyword>
<gene>
    <name evidence="2" type="ORF">CCY01nite_48360</name>
</gene>
<evidence type="ECO:0000313" key="2">
    <source>
        <dbReference type="EMBL" id="GEP98576.1"/>
    </source>
</evidence>
<dbReference type="SUPFAM" id="SSF51206">
    <property type="entry name" value="cAMP-binding domain-like"/>
    <property type="match status" value="1"/>
</dbReference>
<dbReference type="CDD" id="cd00038">
    <property type="entry name" value="CAP_ED"/>
    <property type="match status" value="1"/>
</dbReference>
<accession>A0A512RSA1</accession>
<evidence type="ECO:0000313" key="3">
    <source>
        <dbReference type="Proteomes" id="UP000321436"/>
    </source>
</evidence>
<sequence>MNPWRYLAAKGDVEEIPFEIVGPMFSEMFQLFKALHPQISESLMQEIHDRCRPVRFKKKSLILDYGETCGHVFFAARGLVRAIFQREGMEQTCWFMGEGDIVIAVESFYSQQPSLERLVAMEDTDCIALSWDDLQVIYEKHVDFNIIGRKLTELYYRQAIERTKWVCLSAKERYDALFKDYPKFLNRVPDVALASYLGIGKSYLSKIRTDVHFQK</sequence>
<name>A0A512RSA1_9BACT</name>
<reference evidence="2 3" key="1">
    <citation type="submission" date="2019-07" db="EMBL/GenBank/DDBJ databases">
        <title>Whole genome shotgun sequence of Chitinophaga cymbidii NBRC 109752.</title>
        <authorList>
            <person name="Hosoyama A."/>
            <person name="Uohara A."/>
            <person name="Ohji S."/>
            <person name="Ichikawa N."/>
        </authorList>
    </citation>
    <scope>NUCLEOTIDE SEQUENCE [LARGE SCALE GENOMIC DNA]</scope>
    <source>
        <strain evidence="2 3">NBRC 109752</strain>
    </source>
</reference>
<dbReference type="PROSITE" id="PS50042">
    <property type="entry name" value="CNMP_BINDING_3"/>
    <property type="match status" value="1"/>
</dbReference>
<feature type="domain" description="Cyclic nucleotide-binding" evidence="1">
    <location>
        <begin position="35"/>
        <end position="137"/>
    </location>
</feature>
<proteinExistence type="predicted"/>
<dbReference type="EMBL" id="BKAU01000007">
    <property type="protein sequence ID" value="GEP98576.1"/>
    <property type="molecule type" value="Genomic_DNA"/>
</dbReference>